<dbReference type="EMBL" id="AYTS01000049">
    <property type="protein sequence ID" value="OOP57036.1"/>
    <property type="molecule type" value="Genomic_DNA"/>
</dbReference>
<evidence type="ECO:0000313" key="3">
    <source>
        <dbReference type="Proteomes" id="UP000189681"/>
    </source>
</evidence>
<dbReference type="AlphaFoldDB" id="A0A1V4AV92"/>
<dbReference type="Proteomes" id="UP000189681">
    <property type="component" value="Unassembled WGS sequence"/>
</dbReference>
<feature type="chain" id="PRO_5012573171" description="Porin" evidence="1">
    <location>
        <begin position="27"/>
        <end position="420"/>
    </location>
</feature>
<reference evidence="2 3" key="1">
    <citation type="journal article" date="2017" name="Water Res.">
        <title>Discovery and metagenomic analysis of an anammox bacterial enrichment related to Candidatus "Brocadia caroliniensis" in a full-scale glycerol-fed nitritation-denitritation separate centrate treatment process.</title>
        <authorList>
            <person name="Park H."/>
            <person name="Brotto A.C."/>
            <person name="van Loosdrecht M.C."/>
            <person name="Chandran K."/>
        </authorList>
    </citation>
    <scope>NUCLEOTIDE SEQUENCE [LARGE SCALE GENOMIC DNA]</scope>
    <source>
        <strain evidence="2">26THWARD</strain>
    </source>
</reference>
<dbReference type="SUPFAM" id="SSF56935">
    <property type="entry name" value="Porins"/>
    <property type="match status" value="1"/>
</dbReference>
<gene>
    <name evidence="2" type="ORF">AYP45_05795</name>
</gene>
<proteinExistence type="predicted"/>
<dbReference type="Pfam" id="PF07642">
    <property type="entry name" value="BBP2"/>
    <property type="match status" value="1"/>
</dbReference>
<dbReference type="InterPro" id="IPR011486">
    <property type="entry name" value="BBP2"/>
</dbReference>
<accession>A0A1V4AV92</accession>
<evidence type="ECO:0008006" key="4">
    <source>
        <dbReference type="Google" id="ProtNLM"/>
    </source>
</evidence>
<comment type="caution">
    <text evidence="2">The sequence shown here is derived from an EMBL/GenBank/DDBJ whole genome shotgun (WGS) entry which is preliminary data.</text>
</comment>
<keyword evidence="1" id="KW-0732">Signal</keyword>
<feature type="signal peptide" evidence="1">
    <location>
        <begin position="1"/>
        <end position="26"/>
    </location>
</feature>
<dbReference type="STRING" id="1004156.AYP45_05795"/>
<sequence>MKIVHRWGLAGILCCTMIGFAAPIFAEDAAPLSVATPEEEGKMAAFFKGVEISGFIDTYYSYNFSNPNDNLGSGGDFTRDDWLEVRGFDREHNSFSLDNIEISVFKPTTEKDPIGFGFTTNYGEIARRLTFIPAEMTSGTNGRVDNDDFTVSQGFVAYKAPIGKGLDFKFGKFATWIGAELWESVDNPNFSRSLLYQNAIPFTNTGLSMSYPLLDKLTTSVFFVNGWDTFEDNNDGKTIGYQFNWAIADNTSFIVNGSHGPEQDDNISSDANGNWRHFWDLILTFKPFEKTSFNINFDFGTEEGAGGEASGFLEGSGNGKWWGISGIVDQKITDSLGVAFRAEYFDDSDGARIAIDEDGDLISDIDGFRLWEVTGTVNIKIRENLLVRPEIRYDQMESGEDVFDGQDGNLTAAFDVAYLF</sequence>
<evidence type="ECO:0000313" key="2">
    <source>
        <dbReference type="EMBL" id="OOP57036.1"/>
    </source>
</evidence>
<organism evidence="2 3">
    <name type="scientific">Candidatus Brocadia carolinensis</name>
    <dbReference type="NCBI Taxonomy" id="1004156"/>
    <lineage>
        <taxon>Bacteria</taxon>
        <taxon>Pseudomonadati</taxon>
        <taxon>Planctomycetota</taxon>
        <taxon>Candidatus Brocadiia</taxon>
        <taxon>Candidatus Brocadiales</taxon>
        <taxon>Candidatus Brocadiaceae</taxon>
        <taxon>Candidatus Brocadia</taxon>
    </lineage>
</organism>
<name>A0A1V4AV92_9BACT</name>
<protein>
    <recommendedName>
        <fullName evidence="4">Porin</fullName>
    </recommendedName>
</protein>
<evidence type="ECO:0000256" key="1">
    <source>
        <dbReference type="SAM" id="SignalP"/>
    </source>
</evidence>